<dbReference type="EMBL" id="PXXK01000441">
    <property type="protein sequence ID" value="RFN44360.1"/>
    <property type="molecule type" value="Genomic_DNA"/>
</dbReference>
<gene>
    <name evidence="3" type="ORF">FIE12Z_11402</name>
</gene>
<feature type="coiled-coil region" evidence="1">
    <location>
        <begin position="127"/>
        <end position="168"/>
    </location>
</feature>
<accession>A0A395M963</accession>
<reference evidence="3 4" key="1">
    <citation type="journal article" date="2018" name="PLoS Pathog.">
        <title>Evolution of structural diversity of trichothecenes, a family of toxins produced by plant pathogenic and entomopathogenic fungi.</title>
        <authorList>
            <person name="Proctor R.H."/>
            <person name="McCormick S.P."/>
            <person name="Kim H.S."/>
            <person name="Cardoza R.E."/>
            <person name="Stanley A.M."/>
            <person name="Lindo L."/>
            <person name="Kelly A."/>
            <person name="Brown D.W."/>
            <person name="Lee T."/>
            <person name="Vaughan M.M."/>
            <person name="Alexander N.J."/>
            <person name="Busman M."/>
            <person name="Gutierrez S."/>
        </authorList>
    </citation>
    <scope>NUCLEOTIDE SEQUENCE [LARGE SCALE GENOMIC DNA]</scope>
    <source>
        <strain evidence="3 4">NRRL 13405</strain>
    </source>
</reference>
<evidence type="ECO:0000313" key="4">
    <source>
        <dbReference type="Proteomes" id="UP000265631"/>
    </source>
</evidence>
<keyword evidence="4" id="KW-1185">Reference proteome</keyword>
<dbReference type="Proteomes" id="UP000265631">
    <property type="component" value="Unassembled WGS sequence"/>
</dbReference>
<evidence type="ECO:0000256" key="1">
    <source>
        <dbReference type="SAM" id="Coils"/>
    </source>
</evidence>
<sequence length="209" mass="23478">MGNNSQIDNAFEAFLASKTQPQGKRPALTTTETNEPPKKKSTKWCNICQKEGHGPKGPAIIYGYCESLSCMMVEAIIHHDFEDHWRYGQYRHKTRIQVESLMTVPLNNLKTDVADIKGAQSVSDAMAKNAQRSAQTANNKIKGLKQQLQQLQQRDEKANKRIDELSHVVEFLFKRVKTLEEGLAANEEGLSPTGNTIDEYTTNNKDKTG</sequence>
<organism evidence="3 4">
    <name type="scientific">Fusarium flagelliforme</name>
    <dbReference type="NCBI Taxonomy" id="2675880"/>
    <lineage>
        <taxon>Eukaryota</taxon>
        <taxon>Fungi</taxon>
        <taxon>Dikarya</taxon>
        <taxon>Ascomycota</taxon>
        <taxon>Pezizomycotina</taxon>
        <taxon>Sordariomycetes</taxon>
        <taxon>Hypocreomycetidae</taxon>
        <taxon>Hypocreales</taxon>
        <taxon>Nectriaceae</taxon>
        <taxon>Fusarium</taxon>
        <taxon>Fusarium incarnatum-equiseti species complex</taxon>
    </lineage>
</organism>
<proteinExistence type="predicted"/>
<feature type="region of interest" description="Disordered" evidence="2">
    <location>
        <begin position="14"/>
        <end position="41"/>
    </location>
</feature>
<name>A0A395M963_9HYPO</name>
<dbReference type="AlphaFoldDB" id="A0A395M963"/>
<feature type="compositionally biased region" description="Polar residues" evidence="2">
    <location>
        <begin position="192"/>
        <end position="203"/>
    </location>
</feature>
<feature type="region of interest" description="Disordered" evidence="2">
    <location>
        <begin position="187"/>
        <end position="209"/>
    </location>
</feature>
<evidence type="ECO:0000313" key="3">
    <source>
        <dbReference type="EMBL" id="RFN44360.1"/>
    </source>
</evidence>
<keyword evidence="1" id="KW-0175">Coiled coil</keyword>
<dbReference type="SUPFAM" id="SSF57997">
    <property type="entry name" value="Tropomyosin"/>
    <property type="match status" value="1"/>
</dbReference>
<protein>
    <submittedName>
        <fullName evidence="3">Uncharacterized protein</fullName>
    </submittedName>
</protein>
<comment type="caution">
    <text evidence="3">The sequence shown here is derived from an EMBL/GenBank/DDBJ whole genome shotgun (WGS) entry which is preliminary data.</text>
</comment>
<evidence type="ECO:0000256" key="2">
    <source>
        <dbReference type="SAM" id="MobiDB-lite"/>
    </source>
</evidence>